<name>A0AAN6S6T8_9PEZI</name>
<evidence type="ECO:0008006" key="4">
    <source>
        <dbReference type="Google" id="ProtNLM"/>
    </source>
</evidence>
<protein>
    <recommendedName>
        <fullName evidence="4">Coenzyme Q-binding protein COQ10 START domain-containing protein</fullName>
    </recommendedName>
</protein>
<evidence type="ECO:0000313" key="3">
    <source>
        <dbReference type="Proteomes" id="UP001303473"/>
    </source>
</evidence>
<comment type="caution">
    <text evidence="2">The sequence shown here is derived from an EMBL/GenBank/DDBJ whole genome shotgun (WGS) entry which is preliminary data.</text>
</comment>
<accession>A0AAN6S6T8</accession>
<feature type="compositionally biased region" description="Pro residues" evidence="1">
    <location>
        <begin position="72"/>
        <end position="81"/>
    </location>
</feature>
<gene>
    <name evidence="2" type="ORF">QBC46DRAFT_379880</name>
</gene>
<evidence type="ECO:0000256" key="1">
    <source>
        <dbReference type="SAM" id="MobiDB-lite"/>
    </source>
</evidence>
<dbReference type="Proteomes" id="UP001303473">
    <property type="component" value="Unassembled WGS sequence"/>
</dbReference>
<feature type="region of interest" description="Disordered" evidence="1">
    <location>
        <begin position="67"/>
        <end position="88"/>
    </location>
</feature>
<sequence>MTPEIPLDEPPKFGPPLPTPSYGSGGVVSIVYRTMVAASPVTCLEIMLDPSTFQSWNKSIAGVTILPTPLDSRPPPSPPPQLAHLTSSPNSLLRGRKLRVKGYTNYPDTSKTQRLDAEISVLEEFQSEDGRKGLRVAWKSLGDPWYLRFERTQEFLEGSGAESCEYTSKETFFGALAYLVKPFLSGSLQKLLVLWRDGLKDFAERIAKEKTQYSG</sequence>
<organism evidence="2 3">
    <name type="scientific">Diplogelasinospora grovesii</name>
    <dbReference type="NCBI Taxonomy" id="303347"/>
    <lineage>
        <taxon>Eukaryota</taxon>
        <taxon>Fungi</taxon>
        <taxon>Dikarya</taxon>
        <taxon>Ascomycota</taxon>
        <taxon>Pezizomycotina</taxon>
        <taxon>Sordariomycetes</taxon>
        <taxon>Sordariomycetidae</taxon>
        <taxon>Sordariales</taxon>
        <taxon>Diplogelasinosporaceae</taxon>
        <taxon>Diplogelasinospora</taxon>
    </lineage>
</organism>
<keyword evidence="3" id="KW-1185">Reference proteome</keyword>
<proteinExistence type="predicted"/>
<dbReference type="AlphaFoldDB" id="A0AAN6S6T8"/>
<dbReference type="EMBL" id="MU853773">
    <property type="protein sequence ID" value="KAK3942560.1"/>
    <property type="molecule type" value="Genomic_DNA"/>
</dbReference>
<reference evidence="3" key="1">
    <citation type="journal article" date="2023" name="Mol. Phylogenet. Evol.">
        <title>Genome-scale phylogeny and comparative genomics of the fungal order Sordariales.</title>
        <authorList>
            <person name="Hensen N."/>
            <person name="Bonometti L."/>
            <person name="Westerberg I."/>
            <person name="Brannstrom I.O."/>
            <person name="Guillou S."/>
            <person name="Cros-Aarteil S."/>
            <person name="Calhoun S."/>
            <person name="Haridas S."/>
            <person name="Kuo A."/>
            <person name="Mondo S."/>
            <person name="Pangilinan J."/>
            <person name="Riley R."/>
            <person name="LaButti K."/>
            <person name="Andreopoulos B."/>
            <person name="Lipzen A."/>
            <person name="Chen C."/>
            <person name="Yan M."/>
            <person name="Daum C."/>
            <person name="Ng V."/>
            <person name="Clum A."/>
            <person name="Steindorff A."/>
            <person name="Ohm R.A."/>
            <person name="Martin F."/>
            <person name="Silar P."/>
            <person name="Natvig D.O."/>
            <person name="Lalanne C."/>
            <person name="Gautier V."/>
            <person name="Ament-Velasquez S.L."/>
            <person name="Kruys A."/>
            <person name="Hutchinson M.I."/>
            <person name="Powell A.J."/>
            <person name="Barry K."/>
            <person name="Miller A.N."/>
            <person name="Grigoriev I.V."/>
            <person name="Debuchy R."/>
            <person name="Gladieux P."/>
            <person name="Hiltunen Thoren M."/>
            <person name="Johannesson H."/>
        </authorList>
    </citation>
    <scope>NUCLEOTIDE SEQUENCE [LARGE SCALE GENOMIC DNA]</scope>
    <source>
        <strain evidence="3">CBS 340.73</strain>
    </source>
</reference>
<evidence type="ECO:0000313" key="2">
    <source>
        <dbReference type="EMBL" id="KAK3942560.1"/>
    </source>
</evidence>